<name>A0A225D8M8_9BACT</name>
<comment type="caution">
    <text evidence="1">The sequence shown here is derived from an EMBL/GenBank/DDBJ whole genome shotgun (WGS) entry which is preliminary data.</text>
</comment>
<reference evidence="2" key="1">
    <citation type="submission" date="2017-06" db="EMBL/GenBank/DDBJ databases">
        <title>Genome analysis of Fimbriiglobus ruber SP5, the first member of the order Planctomycetales with confirmed chitinolytic capability.</title>
        <authorList>
            <person name="Ravin N.V."/>
            <person name="Rakitin A.L."/>
            <person name="Ivanova A.A."/>
            <person name="Beletsky A.V."/>
            <person name="Kulichevskaya I.S."/>
            <person name="Mardanov A.V."/>
            <person name="Dedysh S.N."/>
        </authorList>
    </citation>
    <scope>NUCLEOTIDE SEQUENCE [LARGE SCALE GENOMIC DNA]</scope>
    <source>
        <strain evidence="2">SP5</strain>
    </source>
</reference>
<dbReference type="Proteomes" id="UP000214646">
    <property type="component" value="Unassembled WGS sequence"/>
</dbReference>
<keyword evidence="2" id="KW-1185">Reference proteome</keyword>
<organism evidence="1 2">
    <name type="scientific">Fimbriiglobus ruber</name>
    <dbReference type="NCBI Taxonomy" id="1908690"/>
    <lineage>
        <taxon>Bacteria</taxon>
        <taxon>Pseudomonadati</taxon>
        <taxon>Planctomycetota</taxon>
        <taxon>Planctomycetia</taxon>
        <taxon>Gemmatales</taxon>
        <taxon>Gemmataceae</taxon>
        <taxon>Fimbriiglobus</taxon>
    </lineage>
</organism>
<dbReference type="EMBL" id="NIDE01000019">
    <property type="protein sequence ID" value="OWK34888.1"/>
    <property type="molecule type" value="Genomic_DNA"/>
</dbReference>
<evidence type="ECO:0000313" key="1">
    <source>
        <dbReference type="EMBL" id="OWK34888.1"/>
    </source>
</evidence>
<gene>
    <name evidence="1" type="ORF">FRUB_09730</name>
</gene>
<sequence length="39" mass="4582">MCEDAASRRRLAAFTAWLRAEIVYQERPCHDPGFRSRSK</sequence>
<proteinExistence type="predicted"/>
<evidence type="ECO:0000313" key="2">
    <source>
        <dbReference type="Proteomes" id="UP000214646"/>
    </source>
</evidence>
<dbReference type="AlphaFoldDB" id="A0A225D8M8"/>
<protein>
    <submittedName>
        <fullName evidence="1">Uncharacterized protein</fullName>
    </submittedName>
</protein>
<accession>A0A225D8M8</accession>